<evidence type="ECO:0000313" key="4">
    <source>
        <dbReference type="Proteomes" id="UP000501802"/>
    </source>
</evidence>
<dbReference type="AlphaFoldDB" id="A0A6G9AT47"/>
<keyword evidence="2" id="KW-0732">Signal</keyword>
<keyword evidence="4" id="KW-1185">Reference proteome</keyword>
<gene>
    <name evidence="3" type="ORF">G8759_23875</name>
</gene>
<dbReference type="RefSeq" id="WP_167213657.1">
    <property type="nucleotide sequence ID" value="NZ_CP050063.1"/>
</dbReference>
<keyword evidence="1" id="KW-1133">Transmembrane helix</keyword>
<dbReference type="KEGG" id="spib:G8759_23875"/>
<keyword evidence="1" id="KW-0812">Transmembrane</keyword>
<feature type="signal peptide" evidence="2">
    <location>
        <begin position="1"/>
        <end position="19"/>
    </location>
</feature>
<feature type="chain" id="PRO_5026020299" evidence="2">
    <location>
        <begin position="20"/>
        <end position="154"/>
    </location>
</feature>
<evidence type="ECO:0000256" key="2">
    <source>
        <dbReference type="SAM" id="SignalP"/>
    </source>
</evidence>
<evidence type="ECO:0000313" key="3">
    <source>
        <dbReference type="EMBL" id="QIP15455.1"/>
    </source>
</evidence>
<evidence type="ECO:0000256" key="1">
    <source>
        <dbReference type="SAM" id="Phobius"/>
    </source>
</evidence>
<keyword evidence="1" id="KW-0472">Membrane</keyword>
<dbReference type="EMBL" id="CP050063">
    <property type="protein sequence ID" value="QIP15455.1"/>
    <property type="molecule type" value="Genomic_DNA"/>
</dbReference>
<dbReference type="Proteomes" id="UP000501802">
    <property type="component" value="Chromosome"/>
</dbReference>
<organism evidence="3 4">
    <name type="scientific">Spirosoma aureum</name>
    <dbReference type="NCBI Taxonomy" id="2692134"/>
    <lineage>
        <taxon>Bacteria</taxon>
        <taxon>Pseudomonadati</taxon>
        <taxon>Bacteroidota</taxon>
        <taxon>Cytophagia</taxon>
        <taxon>Cytophagales</taxon>
        <taxon>Cytophagaceae</taxon>
        <taxon>Spirosoma</taxon>
    </lineage>
</organism>
<proteinExistence type="predicted"/>
<reference evidence="3 4" key="1">
    <citation type="submission" date="2020-03" db="EMBL/GenBank/DDBJ databases">
        <authorList>
            <person name="Kim M.K."/>
        </authorList>
    </citation>
    <scope>NUCLEOTIDE SEQUENCE [LARGE SCALE GENOMIC DNA]</scope>
    <source>
        <strain evidence="3 4">BT328</strain>
    </source>
</reference>
<sequence>MKTYLLGICLLLISSFTCGQPTVDSVQNPASVAADVPAFIPLNQVNSPEHKTDAPDHMSEQSILALCILGFGLLAIIGEIFFIQSMGDALKMDAFDALRLLTVTLIIVGALFVSMGTNDNTRTAAATGLLGTIAGYMLARSGLTKGGPTDEVKR</sequence>
<protein>
    <submittedName>
        <fullName evidence="3">Uncharacterized protein</fullName>
    </submittedName>
</protein>
<name>A0A6G9AT47_9BACT</name>
<accession>A0A6G9AT47</accession>
<feature type="transmembrane region" description="Helical" evidence="1">
    <location>
        <begin position="63"/>
        <end position="83"/>
    </location>
</feature>
<feature type="transmembrane region" description="Helical" evidence="1">
    <location>
        <begin position="121"/>
        <end position="139"/>
    </location>
</feature>
<feature type="transmembrane region" description="Helical" evidence="1">
    <location>
        <begin position="95"/>
        <end position="115"/>
    </location>
</feature>